<sequence length="60" mass="6491">MSRPGWPVHFWPTSRSADNGTPVNQKGLSKPSSFPERGPPPSTLETTTSPQRVNTCAAKL</sequence>
<evidence type="ECO:0000256" key="1">
    <source>
        <dbReference type="SAM" id="MobiDB-lite"/>
    </source>
</evidence>
<feature type="compositionally biased region" description="Polar residues" evidence="1">
    <location>
        <begin position="13"/>
        <end position="32"/>
    </location>
</feature>
<evidence type="ECO:0000313" key="3">
    <source>
        <dbReference type="Proteomes" id="UP001326199"/>
    </source>
</evidence>
<accession>A0ABR0H8S6</accession>
<dbReference type="RefSeq" id="XP_062764401.1">
    <property type="nucleotide sequence ID" value="XM_062906190.1"/>
</dbReference>
<evidence type="ECO:0000313" key="2">
    <source>
        <dbReference type="EMBL" id="KAK4664435.1"/>
    </source>
</evidence>
<organism evidence="2 3">
    <name type="scientific">Podospora pseudopauciseta</name>
    <dbReference type="NCBI Taxonomy" id="2093780"/>
    <lineage>
        <taxon>Eukaryota</taxon>
        <taxon>Fungi</taxon>
        <taxon>Dikarya</taxon>
        <taxon>Ascomycota</taxon>
        <taxon>Pezizomycotina</taxon>
        <taxon>Sordariomycetes</taxon>
        <taxon>Sordariomycetidae</taxon>
        <taxon>Sordariales</taxon>
        <taxon>Podosporaceae</taxon>
        <taxon>Podospora</taxon>
    </lineage>
</organism>
<name>A0ABR0H8S6_9PEZI</name>
<feature type="region of interest" description="Disordered" evidence="1">
    <location>
        <begin position="1"/>
        <end position="60"/>
    </location>
</feature>
<gene>
    <name evidence="2" type="ORF">QC763_0085980</name>
</gene>
<dbReference type="EMBL" id="JAFFHB010000007">
    <property type="protein sequence ID" value="KAK4664435.1"/>
    <property type="molecule type" value="Genomic_DNA"/>
</dbReference>
<keyword evidence="3" id="KW-1185">Reference proteome</keyword>
<reference evidence="2 3" key="1">
    <citation type="journal article" date="2023" name="bioRxiv">
        <title>High-quality genome assemblies of four members of thePodospora anserinaspecies complex.</title>
        <authorList>
            <person name="Ament-Velasquez S.L."/>
            <person name="Vogan A.A."/>
            <person name="Wallerman O."/>
            <person name="Hartmann F."/>
            <person name="Gautier V."/>
            <person name="Silar P."/>
            <person name="Giraud T."/>
            <person name="Johannesson H."/>
        </authorList>
    </citation>
    <scope>NUCLEOTIDE SEQUENCE [LARGE SCALE GENOMIC DNA]</scope>
    <source>
        <strain evidence="2 3">CBS 411.78</strain>
    </source>
</reference>
<protein>
    <submittedName>
        <fullName evidence="2">Uncharacterized protein</fullName>
    </submittedName>
</protein>
<dbReference type="Proteomes" id="UP001326199">
    <property type="component" value="Unassembled WGS sequence"/>
</dbReference>
<dbReference type="GeneID" id="87926381"/>
<comment type="caution">
    <text evidence="2">The sequence shown here is derived from an EMBL/GenBank/DDBJ whole genome shotgun (WGS) entry which is preliminary data.</text>
</comment>
<proteinExistence type="predicted"/>